<evidence type="ECO:0000313" key="2">
    <source>
        <dbReference type="Proteomes" id="UP000015104"/>
    </source>
</evidence>
<name>T1KEY9_TETUR</name>
<accession>T1KEY9</accession>
<organism evidence="1 2">
    <name type="scientific">Tetranychus urticae</name>
    <name type="common">Two-spotted spider mite</name>
    <dbReference type="NCBI Taxonomy" id="32264"/>
    <lineage>
        <taxon>Eukaryota</taxon>
        <taxon>Metazoa</taxon>
        <taxon>Ecdysozoa</taxon>
        <taxon>Arthropoda</taxon>
        <taxon>Chelicerata</taxon>
        <taxon>Arachnida</taxon>
        <taxon>Acari</taxon>
        <taxon>Acariformes</taxon>
        <taxon>Trombidiformes</taxon>
        <taxon>Prostigmata</taxon>
        <taxon>Eleutherengona</taxon>
        <taxon>Raphignathae</taxon>
        <taxon>Tetranychoidea</taxon>
        <taxon>Tetranychidae</taxon>
        <taxon>Tetranychus</taxon>
    </lineage>
</organism>
<dbReference type="EnsemblMetazoa" id="tetur10g01230.1">
    <property type="protein sequence ID" value="tetur10g01230.1"/>
    <property type="gene ID" value="tetur10g01230"/>
</dbReference>
<dbReference type="Proteomes" id="UP000015104">
    <property type="component" value="Unassembled WGS sequence"/>
</dbReference>
<sequence>MMSNVSNPTRQKIHTFRTDRLIVSPIMMFNIPVG</sequence>
<dbReference type="EMBL" id="CAEY01000030">
    <property type="status" value="NOT_ANNOTATED_CDS"/>
    <property type="molecule type" value="Genomic_DNA"/>
</dbReference>
<evidence type="ECO:0000313" key="1">
    <source>
        <dbReference type="EnsemblMetazoa" id="tetur10g01230.1"/>
    </source>
</evidence>
<reference evidence="1" key="2">
    <citation type="submission" date="2015-06" db="UniProtKB">
        <authorList>
            <consortium name="EnsemblMetazoa"/>
        </authorList>
    </citation>
    <scope>IDENTIFICATION</scope>
</reference>
<proteinExistence type="predicted"/>
<dbReference type="HOGENOM" id="CLU_3377656_0_0_1"/>
<keyword evidence="2" id="KW-1185">Reference proteome</keyword>
<dbReference type="AlphaFoldDB" id="T1KEY9"/>
<reference evidence="2" key="1">
    <citation type="submission" date="2011-08" db="EMBL/GenBank/DDBJ databases">
        <authorList>
            <person name="Rombauts S."/>
        </authorList>
    </citation>
    <scope>NUCLEOTIDE SEQUENCE</scope>
    <source>
        <strain evidence="2">London</strain>
    </source>
</reference>
<protein>
    <submittedName>
        <fullName evidence="1">Uncharacterized protein</fullName>
    </submittedName>
</protein>